<gene>
    <name evidence="3" type="ORF">K489DRAFT_380039</name>
</gene>
<protein>
    <recommendedName>
        <fullName evidence="4">Trichothecene 3-O-acetyltransferase</fullName>
    </recommendedName>
</protein>
<evidence type="ECO:0000313" key="3">
    <source>
        <dbReference type="RefSeq" id="XP_033459705.1"/>
    </source>
</evidence>
<dbReference type="OrthoDB" id="1862401at2759"/>
<proteinExistence type="predicted"/>
<reference evidence="3" key="1">
    <citation type="submission" date="2020-01" db="EMBL/GenBank/DDBJ databases">
        <authorList>
            <consortium name="DOE Joint Genome Institute"/>
            <person name="Haridas S."/>
            <person name="Albert R."/>
            <person name="Binder M."/>
            <person name="Bloem J."/>
            <person name="Labutti K."/>
            <person name="Salamov A."/>
            <person name="Andreopoulos B."/>
            <person name="Baker S.E."/>
            <person name="Barry K."/>
            <person name="Bills G."/>
            <person name="Bluhm B.H."/>
            <person name="Cannon C."/>
            <person name="Castanera R."/>
            <person name="Culley D.E."/>
            <person name="Daum C."/>
            <person name="Ezra D."/>
            <person name="Gonzalez J.B."/>
            <person name="Henrissat B."/>
            <person name="Kuo A."/>
            <person name="Liang C."/>
            <person name="Lipzen A."/>
            <person name="Lutzoni F."/>
            <person name="Magnuson J."/>
            <person name="Mondo S."/>
            <person name="Nolan M."/>
            <person name="Ohm R."/>
            <person name="Pangilinan J."/>
            <person name="Park H.-J."/>
            <person name="Ramirez L."/>
            <person name="Alfaro M."/>
            <person name="Sun H."/>
            <person name="Tritt A."/>
            <person name="Yoshinaga Y."/>
            <person name="Zwiers L.-H."/>
            <person name="Turgeon B.G."/>
            <person name="Goodwin S.B."/>
            <person name="Spatafora J.W."/>
            <person name="Crous P.W."/>
            <person name="Grigoriev I.V."/>
        </authorList>
    </citation>
    <scope>NUCLEOTIDE SEQUENCE</scope>
    <source>
        <strain evidence="3">CBS 342.82</strain>
    </source>
</reference>
<evidence type="ECO:0008006" key="4">
    <source>
        <dbReference type="Google" id="ProtNLM"/>
    </source>
</evidence>
<dbReference type="GeneID" id="54362595"/>
<dbReference type="InterPro" id="IPR023213">
    <property type="entry name" value="CAT-like_dom_sf"/>
</dbReference>
<dbReference type="AlphaFoldDB" id="A0A6J3M576"/>
<dbReference type="Gene3D" id="3.30.559.10">
    <property type="entry name" value="Chloramphenicol acetyltransferase-like domain"/>
    <property type="match status" value="2"/>
</dbReference>
<dbReference type="Proteomes" id="UP000504637">
    <property type="component" value="Unplaced"/>
</dbReference>
<keyword evidence="2" id="KW-1185">Reference proteome</keyword>
<keyword evidence="1" id="KW-0808">Transferase</keyword>
<dbReference type="InterPro" id="IPR051283">
    <property type="entry name" value="Sec_Metabolite_Acyltrans"/>
</dbReference>
<evidence type="ECO:0000313" key="2">
    <source>
        <dbReference type="Proteomes" id="UP000504637"/>
    </source>
</evidence>
<dbReference type="RefSeq" id="XP_033459705.1">
    <property type="nucleotide sequence ID" value="XM_033604795.1"/>
</dbReference>
<dbReference type="GO" id="GO:0016740">
    <property type="term" value="F:transferase activity"/>
    <property type="evidence" value="ECO:0007669"/>
    <property type="project" value="UniProtKB-KW"/>
</dbReference>
<accession>A0A6J3M576</accession>
<reference evidence="3" key="3">
    <citation type="submission" date="2025-08" db="UniProtKB">
        <authorList>
            <consortium name="RefSeq"/>
        </authorList>
    </citation>
    <scope>IDENTIFICATION</scope>
    <source>
        <strain evidence="3">CBS 342.82</strain>
    </source>
</reference>
<name>A0A6J3M576_9PEZI</name>
<dbReference type="PANTHER" id="PTHR31896:SF64">
    <property type="entry name" value="TRICHOTHECENE 3-O-ACETYLTRANSFERASE"/>
    <property type="match status" value="1"/>
</dbReference>
<dbReference type="Pfam" id="PF02458">
    <property type="entry name" value="Transferase"/>
    <property type="match status" value="1"/>
</dbReference>
<organism evidence="3">
    <name type="scientific">Dissoconium aciculare CBS 342.82</name>
    <dbReference type="NCBI Taxonomy" id="1314786"/>
    <lineage>
        <taxon>Eukaryota</taxon>
        <taxon>Fungi</taxon>
        <taxon>Dikarya</taxon>
        <taxon>Ascomycota</taxon>
        <taxon>Pezizomycotina</taxon>
        <taxon>Dothideomycetes</taxon>
        <taxon>Dothideomycetidae</taxon>
        <taxon>Mycosphaerellales</taxon>
        <taxon>Dissoconiaceae</taxon>
        <taxon>Dissoconium</taxon>
    </lineage>
</organism>
<sequence>MAASIAELPIITKLEQTFRIRPSTPVAAGITQLPAGDQVGVPIVLPKILCFGRSAALPEEHLVEALKVATADAIAELPHLCGKISLANEATRRWQLEIEEDASVLFRVRYFPEKSYQEYERLKWPPHMLRREELSLSKYPIKGVGTYNFAVQANMIQDGLILALHMSHIHFDGYAHALIESVFAHHLCRAIAQKPGKLSGIIVPEALDKSVAYGTQPARPILEWEDWRAAPPPMKLDGVSEEQLSQLFVASMANFSVSFWKFSAKELARIRQEGQDTTPGAKKLSLASCLHAYLWKAVVRARRHDPEQRTLCLTPVQTRGRIKEMHPQWSGSALVYSRAHATAGEVEKAPLFDLGRRLEKGVARWTPALIREYWGSIEACEDLSTIQANTDRANGPDVEFSNISNLPFHRTDWGNGLHAAAWRCTELAFTDGYFIVAPKHNNGDIEVLCYMTKNTLANLIEDRDFRRRAEYVCSGDVGIDARIAATEPAPRARL</sequence>
<evidence type="ECO:0000256" key="1">
    <source>
        <dbReference type="ARBA" id="ARBA00022679"/>
    </source>
</evidence>
<dbReference type="PANTHER" id="PTHR31896">
    <property type="entry name" value="FAMILY REGULATORY PROTEIN, PUTATIVE (AFU_ORTHOLOGUE AFUA_3G14730)-RELATED"/>
    <property type="match status" value="1"/>
</dbReference>
<reference evidence="3" key="2">
    <citation type="submission" date="2020-04" db="EMBL/GenBank/DDBJ databases">
        <authorList>
            <consortium name="NCBI Genome Project"/>
        </authorList>
    </citation>
    <scope>NUCLEOTIDE SEQUENCE</scope>
    <source>
        <strain evidence="3">CBS 342.82</strain>
    </source>
</reference>